<dbReference type="RefSeq" id="WP_111480333.1">
    <property type="nucleotide sequence ID" value="NZ_QHKM01000010.1"/>
</dbReference>
<dbReference type="PANTHER" id="PTHR46211:SF14">
    <property type="entry name" value="GLYCEROPHOSPHODIESTER PHOSPHODIESTERASE"/>
    <property type="match status" value="1"/>
</dbReference>
<keyword evidence="3" id="KW-1185">Reference proteome</keyword>
<dbReference type="InterPro" id="IPR030395">
    <property type="entry name" value="GP_PDE_dom"/>
</dbReference>
<comment type="caution">
    <text evidence="2">The sequence shown here is derived from an EMBL/GenBank/DDBJ whole genome shotgun (WGS) entry which is preliminary data.</text>
</comment>
<evidence type="ECO:0000259" key="1">
    <source>
        <dbReference type="PROSITE" id="PS51704"/>
    </source>
</evidence>
<dbReference type="PANTHER" id="PTHR46211">
    <property type="entry name" value="GLYCEROPHOSPHORYL DIESTER PHOSPHODIESTERASE"/>
    <property type="match status" value="1"/>
</dbReference>
<reference evidence="3" key="1">
    <citation type="submission" date="2018-05" db="EMBL/GenBank/DDBJ databases">
        <authorList>
            <person name="Nie L."/>
        </authorList>
    </citation>
    <scope>NUCLEOTIDE SEQUENCE [LARGE SCALE GENOMIC DNA]</scope>
    <source>
        <strain evidence="3">NL</strain>
    </source>
</reference>
<dbReference type="Pfam" id="PF03009">
    <property type="entry name" value="GDPD"/>
    <property type="match status" value="1"/>
</dbReference>
<protein>
    <submittedName>
        <fullName evidence="2">Glycerophosphodiester phosphodiesterase</fullName>
    </submittedName>
</protein>
<dbReference type="Gene3D" id="3.20.20.190">
    <property type="entry name" value="Phosphatidylinositol (PI) phosphodiesterase"/>
    <property type="match status" value="1"/>
</dbReference>
<name>A0A328BBM1_9BACT</name>
<dbReference type="AlphaFoldDB" id="A0A328BBM1"/>
<organism evidence="2 3">
    <name type="scientific">Hymenobacter edaphi</name>
    <dbReference type="NCBI Taxonomy" id="2211146"/>
    <lineage>
        <taxon>Bacteria</taxon>
        <taxon>Pseudomonadati</taxon>
        <taxon>Bacteroidota</taxon>
        <taxon>Cytophagia</taxon>
        <taxon>Cytophagales</taxon>
        <taxon>Hymenobacteraceae</taxon>
        <taxon>Hymenobacter</taxon>
    </lineage>
</organism>
<dbReference type="Proteomes" id="UP000248553">
    <property type="component" value="Unassembled WGS sequence"/>
</dbReference>
<sequence>MLPAPESLQRPLIYGHRGCRGLRPENTLPAFLHALEWGVDGLELDVIVSADNEVVVSHEPWLNAACCTAPDGALLTPEAGRAFNLFRLPYATIRRCDCGRRRHPGFPEQQPEPAYKPKLAEVLEAVAARCATLGRPVPRFSIELKSIPEADGLYQPAPPQFVALVEQVIADAQCLLPLPLRLLLMSFDHRVVQVARAVSAHPVCLLIEDTLPIAEHIRRLGFVPDVLGPDYHLLDEELLRFCREARLPIVAWTVNEPEAIKYVAQLGVHGITTDYPDRARTLLSA</sequence>
<dbReference type="OrthoDB" id="384721at2"/>
<evidence type="ECO:0000313" key="3">
    <source>
        <dbReference type="Proteomes" id="UP000248553"/>
    </source>
</evidence>
<gene>
    <name evidence="2" type="ORF">DLM85_21985</name>
</gene>
<accession>A0A328BBM1</accession>
<dbReference type="GO" id="GO:0006629">
    <property type="term" value="P:lipid metabolic process"/>
    <property type="evidence" value="ECO:0007669"/>
    <property type="project" value="InterPro"/>
</dbReference>
<dbReference type="EMBL" id="QHKM01000010">
    <property type="protein sequence ID" value="RAK63256.1"/>
    <property type="molecule type" value="Genomic_DNA"/>
</dbReference>
<dbReference type="GO" id="GO:0008081">
    <property type="term" value="F:phosphoric diester hydrolase activity"/>
    <property type="evidence" value="ECO:0007669"/>
    <property type="project" value="InterPro"/>
</dbReference>
<proteinExistence type="predicted"/>
<dbReference type="InterPro" id="IPR017946">
    <property type="entry name" value="PLC-like_Pdiesterase_TIM-brl"/>
</dbReference>
<evidence type="ECO:0000313" key="2">
    <source>
        <dbReference type="EMBL" id="RAK63256.1"/>
    </source>
</evidence>
<feature type="domain" description="GP-PDE" evidence="1">
    <location>
        <begin position="11"/>
        <end position="283"/>
    </location>
</feature>
<dbReference type="PROSITE" id="PS51704">
    <property type="entry name" value="GP_PDE"/>
    <property type="match status" value="1"/>
</dbReference>
<dbReference type="SUPFAM" id="SSF51695">
    <property type="entry name" value="PLC-like phosphodiesterases"/>
    <property type="match status" value="1"/>
</dbReference>